<feature type="transmembrane region" description="Helical" evidence="1">
    <location>
        <begin position="307"/>
        <end position="326"/>
    </location>
</feature>
<feature type="transmembrane region" description="Helical" evidence="1">
    <location>
        <begin position="129"/>
        <end position="153"/>
    </location>
</feature>
<keyword evidence="1" id="KW-1133">Transmembrane helix</keyword>
<dbReference type="OrthoDB" id="9968800at2"/>
<sequence>MTTDVLIKLGINILLMLSLTTLVLSGEKSGLLSIITRPLNKIIDNKIIMIAWFLISTVLSAFTLDTTLAMILIPIALVYATSRKLNKGEILIAVTWGNMVGSEWTYFGGGDTIVSWTLLTQYLNRPLDMIIWAKLFWAPTLLACILTLVWLYFKVLSPVIVKPLLQEKLNVNWANVLTWIVVIVGMATIFYTQLQWYTVGLAVLSILLSRLSLDDFKKLPFKAIYIWTASVILGVLVNQYVASHFQFVIPTYVYSLLGIITVFVVISIIHLGITDSGMSLIFLPIVMASQFTDIIWLYVLMTKAISLSYLTIFSNGGLAVSASYGLSQREMLKKGIPIVILQTILFALYFYFMRGHIAI</sequence>
<dbReference type="KEGG" id="fwa:DCMF_27230"/>
<feature type="transmembrane region" description="Helical" evidence="1">
    <location>
        <begin position="6"/>
        <end position="26"/>
    </location>
</feature>
<reference evidence="2 3" key="1">
    <citation type="submission" date="2016-10" db="EMBL/GenBank/DDBJ databases">
        <title>Complete Genome Sequence of Peptococcaceae strain DCMF.</title>
        <authorList>
            <person name="Edwards R.J."/>
            <person name="Holland S.I."/>
            <person name="Deshpande N.P."/>
            <person name="Wong Y.K."/>
            <person name="Ertan H."/>
            <person name="Manefield M."/>
            <person name="Russell T.L."/>
            <person name="Lee M.J."/>
        </authorList>
    </citation>
    <scope>NUCLEOTIDE SEQUENCE [LARGE SCALE GENOMIC DNA]</scope>
    <source>
        <strain evidence="2 3">DCMF</strain>
    </source>
</reference>
<name>A0A3G1KZI7_FORW1</name>
<accession>A0A3G1KZI7</accession>
<feature type="transmembrane region" description="Helical" evidence="1">
    <location>
        <begin position="196"/>
        <end position="213"/>
    </location>
</feature>
<feature type="transmembrane region" description="Helical" evidence="1">
    <location>
        <begin position="173"/>
        <end position="190"/>
    </location>
</feature>
<keyword evidence="1" id="KW-0812">Transmembrane</keyword>
<feature type="transmembrane region" description="Helical" evidence="1">
    <location>
        <begin position="225"/>
        <end position="245"/>
    </location>
</feature>
<dbReference type="EMBL" id="CP017634">
    <property type="protein sequence ID" value="ATW27956.1"/>
    <property type="molecule type" value="Genomic_DNA"/>
</dbReference>
<dbReference type="RefSeq" id="WP_148137347.1">
    <property type="nucleotide sequence ID" value="NZ_CP017634.1"/>
</dbReference>
<keyword evidence="1" id="KW-0472">Membrane</keyword>
<dbReference type="Proteomes" id="UP000323521">
    <property type="component" value="Chromosome"/>
</dbReference>
<feature type="transmembrane region" description="Helical" evidence="1">
    <location>
        <begin position="47"/>
        <end position="80"/>
    </location>
</feature>
<feature type="transmembrane region" description="Helical" evidence="1">
    <location>
        <begin position="280"/>
        <end position="301"/>
    </location>
</feature>
<organism evidence="2 3">
    <name type="scientific">Formimonas warabiya</name>
    <dbReference type="NCBI Taxonomy" id="1761012"/>
    <lineage>
        <taxon>Bacteria</taxon>
        <taxon>Bacillati</taxon>
        <taxon>Bacillota</taxon>
        <taxon>Clostridia</taxon>
        <taxon>Eubacteriales</taxon>
        <taxon>Peptococcaceae</taxon>
        <taxon>Candidatus Formimonas</taxon>
    </lineage>
</organism>
<feature type="transmembrane region" description="Helical" evidence="1">
    <location>
        <begin position="338"/>
        <end position="357"/>
    </location>
</feature>
<feature type="transmembrane region" description="Helical" evidence="1">
    <location>
        <begin position="251"/>
        <end position="273"/>
    </location>
</feature>
<evidence type="ECO:0000256" key="1">
    <source>
        <dbReference type="SAM" id="Phobius"/>
    </source>
</evidence>
<dbReference type="AlphaFoldDB" id="A0A3G1KZI7"/>
<proteinExistence type="predicted"/>
<gene>
    <name evidence="2" type="ORF">DCMF_27230</name>
</gene>
<keyword evidence="3" id="KW-1185">Reference proteome</keyword>
<evidence type="ECO:0000313" key="2">
    <source>
        <dbReference type="EMBL" id="ATW27956.1"/>
    </source>
</evidence>
<evidence type="ECO:0000313" key="3">
    <source>
        <dbReference type="Proteomes" id="UP000323521"/>
    </source>
</evidence>
<protein>
    <submittedName>
        <fullName evidence="2">Uncharacterized protein</fullName>
    </submittedName>
</protein>